<dbReference type="PATRIC" id="fig|476652.3.peg.811"/>
<dbReference type="STRING" id="476652.DEAC_c07920"/>
<dbReference type="EMBL" id="LDZY01000002">
    <property type="protein sequence ID" value="KLU67577.1"/>
    <property type="molecule type" value="Genomic_DNA"/>
</dbReference>
<organism evidence="2 3">
    <name type="scientific">Desulfosporosinus acididurans</name>
    <dbReference type="NCBI Taxonomy" id="476652"/>
    <lineage>
        <taxon>Bacteria</taxon>
        <taxon>Bacillati</taxon>
        <taxon>Bacillota</taxon>
        <taxon>Clostridia</taxon>
        <taxon>Eubacteriales</taxon>
        <taxon>Desulfitobacteriaceae</taxon>
        <taxon>Desulfosporosinus</taxon>
    </lineage>
</organism>
<reference evidence="2 3" key="1">
    <citation type="submission" date="2015-06" db="EMBL/GenBank/DDBJ databases">
        <title>Draft genome of the moderately acidophilic sulfate reducer Candidatus Desulfosporosinus acididurans strain M1.</title>
        <authorList>
            <person name="Poehlein A."/>
            <person name="Petzsch P."/>
            <person name="Johnson B.D."/>
            <person name="Schloemann M."/>
            <person name="Daniel R."/>
            <person name="Muehling M."/>
        </authorList>
    </citation>
    <scope>NUCLEOTIDE SEQUENCE [LARGE SCALE GENOMIC DNA]</scope>
    <source>
        <strain evidence="2 3">M1</strain>
    </source>
</reference>
<sequence length="138" mass="16375">MSMNLVELGNVLCEEFDQRKHELETIQTEIWTKVKNDKDELAEQRKVDQRNQLVAIKQVLESAQELLENLEVEHSDMKKVLVSNFKSQVEERMVWAGEREEELKGWYKAGEYLFGKKIVEEKIERKFGEYATKKRIGR</sequence>
<dbReference type="Proteomes" id="UP000036356">
    <property type="component" value="Unassembled WGS sequence"/>
</dbReference>
<evidence type="ECO:0000256" key="1">
    <source>
        <dbReference type="SAM" id="Coils"/>
    </source>
</evidence>
<dbReference type="RefSeq" id="WP_047808696.1">
    <property type="nucleotide sequence ID" value="NZ_LDZY01000002.1"/>
</dbReference>
<gene>
    <name evidence="2" type="ORF">DEAC_c07920</name>
</gene>
<accession>A0A0J1FWB3</accession>
<keyword evidence="1" id="KW-0175">Coiled coil</keyword>
<dbReference type="AlphaFoldDB" id="A0A0J1FWB3"/>
<keyword evidence="3" id="KW-1185">Reference proteome</keyword>
<feature type="coiled-coil region" evidence="1">
    <location>
        <begin position="53"/>
        <end position="80"/>
    </location>
</feature>
<protein>
    <submittedName>
        <fullName evidence="2">Uncharacterized protein</fullName>
    </submittedName>
</protein>
<evidence type="ECO:0000313" key="2">
    <source>
        <dbReference type="EMBL" id="KLU67577.1"/>
    </source>
</evidence>
<evidence type="ECO:0000313" key="3">
    <source>
        <dbReference type="Proteomes" id="UP000036356"/>
    </source>
</evidence>
<comment type="caution">
    <text evidence="2">The sequence shown here is derived from an EMBL/GenBank/DDBJ whole genome shotgun (WGS) entry which is preliminary data.</text>
</comment>
<proteinExistence type="predicted"/>
<name>A0A0J1FWB3_9FIRM</name>